<evidence type="ECO:0000256" key="8">
    <source>
        <dbReference type="ARBA" id="ARBA00023157"/>
    </source>
</evidence>
<keyword evidence="5" id="KW-0735">Signal-anchor</keyword>
<dbReference type="Pfam" id="PF09258">
    <property type="entry name" value="Glyco_transf_64"/>
    <property type="match status" value="1"/>
</dbReference>
<organism evidence="14 15">
    <name type="scientific">Zingiber officinale</name>
    <name type="common">Ginger</name>
    <name type="synonym">Amomum zingiber</name>
    <dbReference type="NCBI Taxonomy" id="94328"/>
    <lineage>
        <taxon>Eukaryota</taxon>
        <taxon>Viridiplantae</taxon>
        <taxon>Streptophyta</taxon>
        <taxon>Embryophyta</taxon>
        <taxon>Tracheophyta</taxon>
        <taxon>Spermatophyta</taxon>
        <taxon>Magnoliopsida</taxon>
        <taxon>Liliopsida</taxon>
        <taxon>Zingiberales</taxon>
        <taxon>Zingiberaceae</taxon>
        <taxon>Zingiber</taxon>
    </lineage>
</organism>
<feature type="transmembrane region" description="Helical" evidence="12">
    <location>
        <begin position="41"/>
        <end position="59"/>
    </location>
</feature>
<evidence type="ECO:0000256" key="7">
    <source>
        <dbReference type="ARBA" id="ARBA00023136"/>
    </source>
</evidence>
<evidence type="ECO:0000256" key="1">
    <source>
        <dbReference type="ARBA" id="ARBA00001936"/>
    </source>
</evidence>
<dbReference type="InterPro" id="IPR053318">
    <property type="entry name" value="GT64"/>
</dbReference>
<keyword evidence="3 12" id="KW-0812">Transmembrane</keyword>
<dbReference type="EMBL" id="JACMSC010000013">
    <property type="protein sequence ID" value="KAG6491716.1"/>
    <property type="molecule type" value="Genomic_DNA"/>
</dbReference>
<keyword evidence="7 12" id="KW-0472">Membrane</keyword>
<evidence type="ECO:0000256" key="4">
    <source>
        <dbReference type="ARBA" id="ARBA00022723"/>
    </source>
</evidence>
<evidence type="ECO:0000313" key="15">
    <source>
        <dbReference type="Proteomes" id="UP000734854"/>
    </source>
</evidence>
<keyword evidence="9" id="KW-0325">Glycoprotein</keyword>
<accession>A0A8J5KJ90</accession>
<comment type="subcellular location">
    <subcellularLocation>
        <location evidence="11">Endomembrane system</location>
        <topology evidence="11">Single-pass type II membrane protein</topology>
    </subcellularLocation>
</comment>
<evidence type="ECO:0000313" key="14">
    <source>
        <dbReference type="EMBL" id="KAG6491716.1"/>
    </source>
</evidence>
<evidence type="ECO:0000256" key="5">
    <source>
        <dbReference type="ARBA" id="ARBA00022968"/>
    </source>
</evidence>
<dbReference type="GO" id="GO:0046872">
    <property type="term" value="F:metal ion binding"/>
    <property type="evidence" value="ECO:0007669"/>
    <property type="project" value="UniProtKB-KW"/>
</dbReference>
<evidence type="ECO:0000259" key="13">
    <source>
        <dbReference type="Pfam" id="PF09258"/>
    </source>
</evidence>
<keyword evidence="6 12" id="KW-1133">Transmembrane helix</keyword>
<dbReference type="AlphaFoldDB" id="A0A8J5KJ90"/>
<comment type="caution">
    <text evidence="14">The sequence shown here is derived from an EMBL/GenBank/DDBJ whole genome shotgun (WGS) entry which is preliminary data.</text>
</comment>
<dbReference type="FunFam" id="3.90.550.10:FF:000058">
    <property type="entry name" value="Exostosin-like glycosyltransferase 2"/>
    <property type="match status" value="1"/>
</dbReference>
<comment type="cofactor">
    <cofactor evidence="1">
        <name>Mn(2+)</name>
        <dbReference type="ChEBI" id="CHEBI:29035"/>
    </cofactor>
</comment>
<evidence type="ECO:0000256" key="9">
    <source>
        <dbReference type="ARBA" id="ARBA00023180"/>
    </source>
</evidence>
<dbReference type="GO" id="GO:0016020">
    <property type="term" value="C:membrane"/>
    <property type="evidence" value="ECO:0007669"/>
    <property type="project" value="InterPro"/>
</dbReference>
<evidence type="ECO:0000256" key="10">
    <source>
        <dbReference type="ARBA" id="ARBA00023211"/>
    </source>
</evidence>
<keyword evidence="4" id="KW-0479">Metal-binding</keyword>
<sequence>MRGGGNGAGSGGGGGGSPLFFSTTGGRRTPLKFRHPKFRLLPSWIIFLLFLLLLLLVGAGRWRRLLRYETSSSTPSGSGYTVLINTWKRNDLLKQSVSHYSSCAGVESIHIVWSEPDRPSDSLRESLWQVAQQNSKSCEGMDLKFDLNEEDSLNNRFRDTKGLKTDAVFSIDDDVLFPCSSMDLAFRVWQSAPNTMVGFVPRMHWLDSKTRDNNREYYKYGGWWSVWWTGTYSMVLSKASFFHKKYLDLYTNHMPKSIRQYVTKYRNCEDIAMSFLVANATGAPPIWVKGRIFEIGSSGISSLGGHSDKRTHCLNLFTNLYGEMPLVATNMKVIDSRHSWLW</sequence>
<evidence type="ECO:0000256" key="6">
    <source>
        <dbReference type="ARBA" id="ARBA00022989"/>
    </source>
</evidence>
<reference evidence="14 15" key="1">
    <citation type="submission" date="2020-08" db="EMBL/GenBank/DDBJ databases">
        <title>Plant Genome Project.</title>
        <authorList>
            <person name="Zhang R.-G."/>
        </authorList>
    </citation>
    <scope>NUCLEOTIDE SEQUENCE [LARGE SCALE GENOMIC DNA]</scope>
    <source>
        <tissue evidence="14">Rhizome</tissue>
    </source>
</reference>
<dbReference type="InterPro" id="IPR015338">
    <property type="entry name" value="GT64_dom"/>
</dbReference>
<gene>
    <name evidence="14" type="ORF">ZIOFF_046652</name>
</gene>
<keyword evidence="8" id="KW-1015">Disulfide bond</keyword>
<proteinExistence type="predicted"/>
<evidence type="ECO:0000256" key="3">
    <source>
        <dbReference type="ARBA" id="ARBA00022692"/>
    </source>
</evidence>
<evidence type="ECO:0000256" key="11">
    <source>
        <dbReference type="ARBA" id="ARBA00060399"/>
    </source>
</evidence>
<dbReference type="Proteomes" id="UP000734854">
    <property type="component" value="Unassembled WGS sequence"/>
</dbReference>
<keyword evidence="15" id="KW-1185">Reference proteome</keyword>
<dbReference type="GO" id="GO:0012505">
    <property type="term" value="C:endomembrane system"/>
    <property type="evidence" value="ECO:0007669"/>
    <property type="project" value="UniProtKB-SubCell"/>
</dbReference>
<keyword evidence="10" id="KW-0464">Manganese</keyword>
<dbReference type="OrthoDB" id="5954868at2759"/>
<feature type="domain" description="Glycosyl transferase 64" evidence="13">
    <location>
        <begin position="80"/>
        <end position="335"/>
    </location>
</feature>
<evidence type="ECO:0000256" key="12">
    <source>
        <dbReference type="SAM" id="Phobius"/>
    </source>
</evidence>
<dbReference type="GO" id="GO:0016757">
    <property type="term" value="F:glycosyltransferase activity"/>
    <property type="evidence" value="ECO:0007669"/>
    <property type="project" value="InterPro"/>
</dbReference>
<evidence type="ECO:0000256" key="2">
    <source>
        <dbReference type="ARBA" id="ARBA00022679"/>
    </source>
</evidence>
<dbReference type="PANTHER" id="PTHR48410:SF1">
    <property type="entry name" value="GLYCOSYLINOSITOL PHOSPHORYLCERAMIDE MANNOSYL TRANSFERASE 1"/>
    <property type="match status" value="1"/>
</dbReference>
<dbReference type="PANTHER" id="PTHR48410">
    <property type="entry name" value="GLYCOSYLINOSITOL PHOSPHORYLCERAMIDE MANNOSYL TRANSFERASE 1"/>
    <property type="match status" value="1"/>
</dbReference>
<keyword evidence="2" id="KW-0808">Transferase</keyword>
<name>A0A8J5KJ90_ZINOF</name>
<protein>
    <recommendedName>
        <fullName evidence="13">Glycosyl transferase 64 domain-containing protein</fullName>
    </recommendedName>
</protein>